<dbReference type="EMBL" id="CP101508">
    <property type="protein sequence ID" value="UTV27671.1"/>
    <property type="molecule type" value="Genomic_DNA"/>
</dbReference>
<accession>A0ABY5GFR6</accession>
<dbReference type="Gene3D" id="1.10.150.690">
    <property type="entry name" value="DUF2063"/>
    <property type="match status" value="1"/>
</dbReference>
<evidence type="ECO:0000313" key="3">
    <source>
        <dbReference type="Proteomes" id="UP001057998"/>
    </source>
</evidence>
<name>A0ABY5GFR6_9GAMM</name>
<protein>
    <submittedName>
        <fullName evidence="2">DNA-binding domain-containing protein</fullName>
    </submittedName>
</protein>
<sequence length="259" mass="28008">MTPLSPPDLRQLQQDFAAALHYQPSPVATQVEDGTFTAEQRLQLYRNNFIISLSEVLAATYPAVKAVVGDTCFAQLARQHILSHPLQHGDVSHYGAGLADTIGQFAELTEAVPYLADLARLEWLVDQAGHAPVSRHAFPFAKLQSLASSNADDFARLQLIVPEATFCLDADYPVATLWQMITSNQIEAIDINQTESAVIQHRPDQVAVIRACPAGTGLVRLSLRGEGLGQASEAMLAELGALVQQQVFSDIQGLPQGEA</sequence>
<dbReference type="InterPro" id="IPR018640">
    <property type="entry name" value="DUF2063"/>
</dbReference>
<dbReference type="RefSeq" id="WP_255388891.1">
    <property type="nucleotide sequence ID" value="NZ_CP101508.1"/>
</dbReference>
<organism evidence="2 3">
    <name type="scientific">Photobacterium atrarenae</name>
    <dbReference type="NCBI Taxonomy" id="865757"/>
    <lineage>
        <taxon>Bacteria</taxon>
        <taxon>Pseudomonadati</taxon>
        <taxon>Pseudomonadota</taxon>
        <taxon>Gammaproteobacteria</taxon>
        <taxon>Vibrionales</taxon>
        <taxon>Vibrionaceae</taxon>
        <taxon>Photobacterium</taxon>
    </lineage>
</organism>
<proteinExistence type="predicted"/>
<dbReference type="Proteomes" id="UP001057998">
    <property type="component" value="Chromosome 1"/>
</dbReference>
<feature type="domain" description="Putative DNA-binding" evidence="1">
    <location>
        <begin position="11"/>
        <end position="100"/>
    </location>
</feature>
<dbReference type="GO" id="GO:0003677">
    <property type="term" value="F:DNA binding"/>
    <property type="evidence" value="ECO:0007669"/>
    <property type="project" value="UniProtKB-KW"/>
</dbReference>
<gene>
    <name evidence="2" type="ORF">NNL38_15530</name>
</gene>
<dbReference type="InterPro" id="IPR044922">
    <property type="entry name" value="DUF2063_N_sf"/>
</dbReference>
<keyword evidence="3" id="KW-1185">Reference proteome</keyword>
<evidence type="ECO:0000259" key="1">
    <source>
        <dbReference type="Pfam" id="PF09836"/>
    </source>
</evidence>
<reference evidence="2" key="1">
    <citation type="submission" date="2022-07" db="EMBL/GenBank/DDBJ databases">
        <title>Genome sequencing of Photobacterium atrarenae GJH2-4.</title>
        <authorList>
            <person name="Park S.-J."/>
        </authorList>
    </citation>
    <scope>NUCLEOTIDE SEQUENCE</scope>
    <source>
        <strain evidence="2">GJH2-4</strain>
    </source>
</reference>
<evidence type="ECO:0000313" key="2">
    <source>
        <dbReference type="EMBL" id="UTV27671.1"/>
    </source>
</evidence>
<keyword evidence="2" id="KW-0238">DNA-binding</keyword>
<dbReference type="Pfam" id="PF09836">
    <property type="entry name" value="DUF2063"/>
    <property type="match status" value="1"/>
</dbReference>